<dbReference type="PANTHER" id="PTHR43283">
    <property type="entry name" value="BETA-LACTAMASE-RELATED"/>
    <property type="match status" value="1"/>
</dbReference>
<sequence length="419" mass="48123">MKYKCRVPKYALNKNNIFMKIKFMQTGKLIFAILFLLTANDYVNAQTIWPIKEWTVATPQSQLMNADSLRAFDNDIANGKYGNVDGMLVTRNGKLIYRKDYKHDYDKIFGDSVNKKSAINAYDAGGQYNYFNPWWHPFYRRDNLHSLQSVSKTVTSVLIGIAVSRNEFPDLSTPVLNFFDTSQVKNIDDRKRKMTIEHLLTMTSGIDWNEETDYNDPRNDCNIMEASFDWVQYVIDRPMAIDPGKTFNYNSGATELLSYIFRKATGKDMEEYAAANLFAPLGITNYFWKRIPMGLPDTEGGLYLNIADLAKISYLFLREGNWNGTQIVSKDWVKASVHPYVKVGGKTQYGYKWWLNYYSTDSTKYAWHGSGFGGQFPIIIPEYNIVAVFTGWNIIDGKPSLRPGEAIRRLVNAVEDKSK</sequence>
<dbReference type="GO" id="GO:0016787">
    <property type="term" value="F:hydrolase activity"/>
    <property type="evidence" value="ECO:0007669"/>
    <property type="project" value="UniProtKB-KW"/>
</dbReference>
<evidence type="ECO:0000259" key="1">
    <source>
        <dbReference type="Pfam" id="PF00144"/>
    </source>
</evidence>
<comment type="caution">
    <text evidence="2">The sequence shown here is derived from an EMBL/GenBank/DDBJ whole genome shotgun (WGS) entry which is preliminary data.</text>
</comment>
<keyword evidence="3" id="KW-1185">Reference proteome</keyword>
<evidence type="ECO:0000313" key="2">
    <source>
        <dbReference type="EMBL" id="NNV55431.1"/>
    </source>
</evidence>
<keyword evidence="2" id="KW-0378">Hydrolase</keyword>
<gene>
    <name evidence="2" type="ORF">GD597_08175</name>
</gene>
<dbReference type="InterPro" id="IPR012338">
    <property type="entry name" value="Beta-lactam/transpept-like"/>
</dbReference>
<dbReference type="PANTHER" id="PTHR43283:SF7">
    <property type="entry name" value="BETA-LACTAMASE-RELATED DOMAIN-CONTAINING PROTEIN"/>
    <property type="match status" value="1"/>
</dbReference>
<dbReference type="InterPro" id="IPR050789">
    <property type="entry name" value="Diverse_Enzym_Activities"/>
</dbReference>
<protein>
    <submittedName>
        <fullName evidence="2">Serine hydrolase</fullName>
    </submittedName>
</protein>
<name>A0A8J8JWL6_9BACT</name>
<dbReference type="Gene3D" id="3.40.710.10">
    <property type="entry name" value="DD-peptidase/beta-lactamase superfamily"/>
    <property type="match status" value="1"/>
</dbReference>
<dbReference type="InterPro" id="IPR001466">
    <property type="entry name" value="Beta-lactam-related"/>
</dbReference>
<accession>A0A8J8JWL6</accession>
<dbReference type="AlphaFoldDB" id="A0A8J8JWL6"/>
<dbReference type="SUPFAM" id="SSF56601">
    <property type="entry name" value="beta-lactamase/transpeptidase-like"/>
    <property type="match status" value="1"/>
</dbReference>
<proteinExistence type="predicted"/>
<dbReference type="EMBL" id="WHPF01000005">
    <property type="protein sequence ID" value="NNV55431.1"/>
    <property type="molecule type" value="Genomic_DNA"/>
</dbReference>
<dbReference type="Proteomes" id="UP000598971">
    <property type="component" value="Unassembled WGS sequence"/>
</dbReference>
<organism evidence="2 3">
    <name type="scientific">Limnovirga soli</name>
    <dbReference type="NCBI Taxonomy" id="2656915"/>
    <lineage>
        <taxon>Bacteria</taxon>
        <taxon>Pseudomonadati</taxon>
        <taxon>Bacteroidota</taxon>
        <taxon>Chitinophagia</taxon>
        <taxon>Chitinophagales</taxon>
        <taxon>Chitinophagaceae</taxon>
        <taxon>Limnovirga</taxon>
    </lineage>
</organism>
<evidence type="ECO:0000313" key="3">
    <source>
        <dbReference type="Proteomes" id="UP000598971"/>
    </source>
</evidence>
<dbReference type="Pfam" id="PF00144">
    <property type="entry name" value="Beta-lactamase"/>
    <property type="match status" value="1"/>
</dbReference>
<reference evidence="2" key="1">
    <citation type="submission" date="2019-10" db="EMBL/GenBank/DDBJ databases">
        <title>Draft genome sequence of Panacibacter sp. KCS-6.</title>
        <authorList>
            <person name="Yim K.J."/>
        </authorList>
    </citation>
    <scope>NUCLEOTIDE SEQUENCE</scope>
    <source>
        <strain evidence="2">KCS-6</strain>
    </source>
</reference>
<feature type="domain" description="Beta-lactamase-related" evidence="1">
    <location>
        <begin position="89"/>
        <end position="389"/>
    </location>
</feature>